<dbReference type="InterPro" id="IPR050306">
    <property type="entry name" value="PfkB_Carbo_kinase"/>
</dbReference>
<proteinExistence type="inferred from homology"/>
<dbReference type="InterPro" id="IPR029056">
    <property type="entry name" value="Ribokinase-like"/>
</dbReference>
<evidence type="ECO:0000259" key="4">
    <source>
        <dbReference type="Pfam" id="PF00294"/>
    </source>
</evidence>
<evidence type="ECO:0000313" key="5">
    <source>
        <dbReference type="EMBL" id="KHT63200.1"/>
    </source>
</evidence>
<dbReference type="PROSITE" id="PS00584">
    <property type="entry name" value="PFKB_KINASES_2"/>
    <property type="match status" value="1"/>
</dbReference>
<comment type="similarity">
    <text evidence="1">Belongs to the carbohydrate kinase PfkB family.</text>
</comment>
<keyword evidence="3 5" id="KW-0418">Kinase</keyword>
<dbReference type="GO" id="GO:0008673">
    <property type="term" value="F:2-dehydro-3-deoxygluconokinase activity"/>
    <property type="evidence" value="ECO:0007669"/>
    <property type="project" value="TreeGrafter"/>
</dbReference>
<dbReference type="EMBL" id="JWLZ01000159">
    <property type="protein sequence ID" value="KHT63200.1"/>
    <property type="molecule type" value="Genomic_DNA"/>
</dbReference>
<dbReference type="GO" id="GO:0005829">
    <property type="term" value="C:cytosol"/>
    <property type="evidence" value="ECO:0007669"/>
    <property type="project" value="TreeGrafter"/>
</dbReference>
<dbReference type="GO" id="GO:0019698">
    <property type="term" value="P:D-galacturonate catabolic process"/>
    <property type="evidence" value="ECO:0007669"/>
    <property type="project" value="TreeGrafter"/>
</dbReference>
<dbReference type="RefSeq" id="WP_039462187.1">
    <property type="nucleotide sequence ID" value="NZ_JWLZ01000159.1"/>
</dbReference>
<protein>
    <submittedName>
        <fullName evidence="5">Ketodeoxygluconokinase</fullName>
    </submittedName>
</protein>
<dbReference type="GO" id="GO:0042840">
    <property type="term" value="P:D-glucuronate catabolic process"/>
    <property type="evidence" value="ECO:0007669"/>
    <property type="project" value="TreeGrafter"/>
</dbReference>
<keyword evidence="2" id="KW-0808">Transferase</keyword>
<feature type="domain" description="Carbohydrate kinase PfkB" evidence="4">
    <location>
        <begin position="10"/>
        <end position="308"/>
    </location>
</feature>
<organism evidence="5 6">
    <name type="scientific">Photobacterium gaetbulicola</name>
    <dbReference type="NCBI Taxonomy" id="1295392"/>
    <lineage>
        <taxon>Bacteria</taxon>
        <taxon>Pseudomonadati</taxon>
        <taxon>Pseudomonadota</taxon>
        <taxon>Gammaproteobacteria</taxon>
        <taxon>Vibrionales</taxon>
        <taxon>Vibrionaceae</taxon>
        <taxon>Photobacterium</taxon>
    </lineage>
</organism>
<dbReference type="Proteomes" id="UP000031278">
    <property type="component" value="Unassembled WGS sequence"/>
</dbReference>
<dbReference type="PANTHER" id="PTHR43085">
    <property type="entry name" value="HEXOKINASE FAMILY MEMBER"/>
    <property type="match status" value="1"/>
</dbReference>
<dbReference type="AlphaFoldDB" id="A0A0B9GEP6"/>
<dbReference type="Gene3D" id="3.40.1190.20">
    <property type="match status" value="1"/>
</dbReference>
<evidence type="ECO:0000313" key="6">
    <source>
        <dbReference type="Proteomes" id="UP000031278"/>
    </source>
</evidence>
<evidence type="ECO:0000256" key="3">
    <source>
        <dbReference type="ARBA" id="ARBA00022777"/>
    </source>
</evidence>
<dbReference type="PANTHER" id="PTHR43085:SF15">
    <property type="entry name" value="2-DEHYDRO-3-DEOXYGLUCONOKINASE"/>
    <property type="match status" value="1"/>
</dbReference>
<dbReference type="Pfam" id="PF00294">
    <property type="entry name" value="PfkB"/>
    <property type="match status" value="1"/>
</dbReference>
<evidence type="ECO:0000256" key="2">
    <source>
        <dbReference type="ARBA" id="ARBA00022679"/>
    </source>
</evidence>
<gene>
    <name evidence="5" type="ORF">RJ45_12305</name>
</gene>
<dbReference type="SUPFAM" id="SSF53613">
    <property type="entry name" value="Ribokinase-like"/>
    <property type="match status" value="1"/>
</dbReference>
<reference evidence="5 6" key="1">
    <citation type="submission" date="2014-12" db="EMBL/GenBank/DDBJ databases">
        <title>Genome sequencing of Photobacterium gaetbulicola AD005a.</title>
        <authorList>
            <person name="Adrian T.G.S."/>
            <person name="Chan K.G."/>
        </authorList>
    </citation>
    <scope>NUCLEOTIDE SEQUENCE [LARGE SCALE GENOMIC DNA]</scope>
    <source>
        <strain evidence="5 6">AD005a</strain>
    </source>
</reference>
<evidence type="ECO:0000256" key="1">
    <source>
        <dbReference type="ARBA" id="ARBA00010688"/>
    </source>
</evidence>
<dbReference type="CDD" id="cd01166">
    <property type="entry name" value="KdgK"/>
    <property type="match status" value="1"/>
</dbReference>
<sequence length="321" mass="35604">MASSLTFKKKKVAVIGECMIELSGQPFGQQAQYFGGDTLNTALYLSRLVPGMNPAYVTALGNDNYSRYMRQSWLQEGIDTQFVLTLDGKLPGLYAIENTPCGEKSFHYWRNDSAARCLCRHELFGSVVDDLKAFDLVYLTGITLAILPDPDKYLLLRALETLKEEGVKIAVDSNYRPALWPSSSLACEWIGKLYQLADIALVTADDEDRLLGMHDSPPPIIAKRMHSMGVKQVVVKLGQEGAMWSQYGLNGMARGNKVDRVMDTTAGGDAFNAAFLAAWSMGMEMHECCHWGNKLAARVIQHKGAIIPRDYTGYLTELMNV</sequence>
<dbReference type="InterPro" id="IPR011611">
    <property type="entry name" value="PfkB_dom"/>
</dbReference>
<comment type="caution">
    <text evidence="5">The sequence shown here is derived from an EMBL/GenBank/DDBJ whole genome shotgun (WGS) entry which is preliminary data.</text>
</comment>
<dbReference type="InterPro" id="IPR002173">
    <property type="entry name" value="Carboh/pur_kinase_PfkB_CS"/>
</dbReference>
<name>A0A0B9GEP6_9GAMM</name>
<dbReference type="GO" id="GO:0006974">
    <property type="term" value="P:DNA damage response"/>
    <property type="evidence" value="ECO:0007669"/>
    <property type="project" value="TreeGrafter"/>
</dbReference>
<accession>A0A0B9GEP6</accession>